<dbReference type="OrthoDB" id="370725at2"/>
<evidence type="ECO:0000313" key="7">
    <source>
        <dbReference type="Proteomes" id="UP000260644"/>
    </source>
</evidence>
<dbReference type="PANTHER" id="PTHR30563:SF0">
    <property type="entry name" value="DNA RECOMBINATION PROTEIN RMUC"/>
    <property type="match status" value="1"/>
</dbReference>
<dbReference type="AlphaFoldDB" id="A0A3E1YBD9"/>
<keyword evidence="7" id="KW-1185">Reference proteome</keyword>
<evidence type="ECO:0000256" key="1">
    <source>
        <dbReference type="ARBA" id="ARBA00003416"/>
    </source>
</evidence>
<dbReference type="Proteomes" id="UP000260644">
    <property type="component" value="Unassembled WGS sequence"/>
</dbReference>
<sequence length="483" mass="55429">MLILLIISGICVLVLAYLFINTRQQLLGKQAADQQQAQLWQADYAALQEKTRLQEARFEYQQNMLEDKAVSLREKQEQLERLNEEFVSVMSEQGRLIEQNKYLQIQLNSEKERLQQVHKEFGLQFENTAQQLLHQISGNFMEQNKTKMDDVLKPLSEKIDSFRNSLQQSLVEETSQRAALKTELGKLMELNQTLSKEANNLTNALKTDSKKQGNWGEMILERVLEVSGLEKGVHYTTQDAQRDEKGLLKKPDLVLYLPENRRLVIDSKVSLKAYEQYCSAENEEDRKHALKMHVQSVKNHVNELSEKSYHTLYDNSTDFVMLFIPIEPAYALAIMQPEEELYDYAFKRRIILVSVPSLLATVRIIENMWKLEKQNKNALEIVKQGSALYDKFVGFVDDLTAIGVQLNQSNKAYENALNKLSTGKGNLVGKAEKMRKLGLNSKKSLPKELLDLGSDEDTESLNLPPENEVFVSKPLNISETNQQ</sequence>
<comment type="caution">
    <text evidence="6">The sequence shown here is derived from an EMBL/GenBank/DDBJ whole genome shotgun (WGS) entry which is preliminary data.</text>
</comment>
<name>A0A3E1YBD9_9BACT</name>
<accession>A0A3E1YBD9</accession>
<dbReference type="RefSeq" id="WP_116975549.1">
    <property type="nucleotide sequence ID" value="NZ_QPMM01000004.1"/>
</dbReference>
<dbReference type="EMBL" id="QPMM01000004">
    <property type="protein sequence ID" value="RFS23356.1"/>
    <property type="molecule type" value="Genomic_DNA"/>
</dbReference>
<evidence type="ECO:0000313" key="6">
    <source>
        <dbReference type="EMBL" id="RFS23356.1"/>
    </source>
</evidence>
<gene>
    <name evidence="6" type="ORF">DVR12_10080</name>
</gene>
<proteinExistence type="inferred from homology"/>
<evidence type="ECO:0000256" key="5">
    <source>
        <dbReference type="SAM" id="Coils"/>
    </source>
</evidence>
<protein>
    <submittedName>
        <fullName evidence="6">DNA recombination protein RmuC</fullName>
    </submittedName>
</protein>
<keyword evidence="4" id="KW-0233">DNA recombination</keyword>
<evidence type="ECO:0000256" key="4">
    <source>
        <dbReference type="ARBA" id="ARBA00023172"/>
    </source>
</evidence>
<dbReference type="Pfam" id="PF02646">
    <property type="entry name" value="RmuC"/>
    <property type="match status" value="1"/>
</dbReference>
<comment type="similarity">
    <text evidence="2">Belongs to the RmuC family.</text>
</comment>
<evidence type="ECO:0000256" key="2">
    <source>
        <dbReference type="ARBA" id="ARBA00009840"/>
    </source>
</evidence>
<evidence type="ECO:0000256" key="3">
    <source>
        <dbReference type="ARBA" id="ARBA00023054"/>
    </source>
</evidence>
<reference evidence="6 7" key="1">
    <citation type="submission" date="2018-07" db="EMBL/GenBank/DDBJ databases">
        <title>Chitinophaga K2CV101002-2 sp. nov., isolated from a monsoon evergreen broad-leaved forest soil.</title>
        <authorList>
            <person name="Lv Y."/>
        </authorList>
    </citation>
    <scope>NUCLEOTIDE SEQUENCE [LARGE SCALE GENOMIC DNA]</scope>
    <source>
        <strain evidence="6 7">GDMCC 1.1288</strain>
    </source>
</reference>
<feature type="coiled-coil region" evidence="5">
    <location>
        <begin position="163"/>
        <end position="204"/>
    </location>
</feature>
<keyword evidence="3 5" id="KW-0175">Coiled coil</keyword>
<dbReference type="GO" id="GO:0006310">
    <property type="term" value="P:DNA recombination"/>
    <property type="evidence" value="ECO:0007669"/>
    <property type="project" value="UniProtKB-KW"/>
</dbReference>
<dbReference type="InterPro" id="IPR003798">
    <property type="entry name" value="DNA_recombination_RmuC"/>
</dbReference>
<organism evidence="6 7">
    <name type="scientific">Chitinophaga silvatica</name>
    <dbReference type="NCBI Taxonomy" id="2282649"/>
    <lineage>
        <taxon>Bacteria</taxon>
        <taxon>Pseudomonadati</taxon>
        <taxon>Bacteroidota</taxon>
        <taxon>Chitinophagia</taxon>
        <taxon>Chitinophagales</taxon>
        <taxon>Chitinophagaceae</taxon>
        <taxon>Chitinophaga</taxon>
    </lineage>
</organism>
<comment type="function">
    <text evidence="1">Involved in DNA recombination.</text>
</comment>
<feature type="coiled-coil region" evidence="5">
    <location>
        <begin position="62"/>
        <end position="92"/>
    </location>
</feature>
<dbReference type="PANTHER" id="PTHR30563">
    <property type="entry name" value="DNA RECOMBINATION PROTEIN RMUC"/>
    <property type="match status" value="1"/>
</dbReference>